<keyword evidence="13 14" id="KW-0998">Cell outer membrane</keyword>
<dbReference type="InterPro" id="IPR039426">
    <property type="entry name" value="TonB-dep_rcpt-like"/>
</dbReference>
<evidence type="ECO:0000256" key="1">
    <source>
        <dbReference type="ARBA" id="ARBA00004571"/>
    </source>
</evidence>
<dbReference type="InterPro" id="IPR010916">
    <property type="entry name" value="TonB_box_CS"/>
</dbReference>
<keyword evidence="10 15" id="KW-0798">TonB box</keyword>
<protein>
    <submittedName>
        <fullName evidence="20">Ligand-gated channel protein</fullName>
    </submittedName>
</protein>
<evidence type="ECO:0000256" key="2">
    <source>
        <dbReference type="ARBA" id="ARBA00009810"/>
    </source>
</evidence>
<evidence type="ECO:0000256" key="14">
    <source>
        <dbReference type="PROSITE-ProRule" id="PRU01360"/>
    </source>
</evidence>
<dbReference type="InterPro" id="IPR000531">
    <property type="entry name" value="Beta-barrel_TonB"/>
</dbReference>
<keyword evidence="6 14" id="KW-0812">Transmembrane</keyword>
<keyword evidence="5" id="KW-0410">Iron transport</keyword>
<keyword evidence="4 14" id="KW-1134">Transmembrane beta strand</keyword>
<evidence type="ECO:0000256" key="15">
    <source>
        <dbReference type="PROSITE-ProRule" id="PRU10143"/>
    </source>
</evidence>
<keyword evidence="12" id="KW-0675">Receptor</keyword>
<dbReference type="Pfam" id="PF00593">
    <property type="entry name" value="TonB_dep_Rec_b-barrel"/>
    <property type="match status" value="1"/>
</dbReference>
<dbReference type="SUPFAM" id="SSF56935">
    <property type="entry name" value="Porins"/>
    <property type="match status" value="1"/>
</dbReference>
<keyword evidence="7 17" id="KW-0732">Signal</keyword>
<comment type="subcellular location">
    <subcellularLocation>
        <location evidence="1 14">Cell outer membrane</location>
        <topology evidence="1 14">Multi-pass membrane protein</topology>
    </subcellularLocation>
</comment>
<evidence type="ECO:0000256" key="4">
    <source>
        <dbReference type="ARBA" id="ARBA00022452"/>
    </source>
</evidence>
<keyword evidence="8" id="KW-0408">Iron</keyword>
<evidence type="ECO:0000256" key="6">
    <source>
        <dbReference type="ARBA" id="ARBA00022692"/>
    </source>
</evidence>
<keyword evidence="3 14" id="KW-0813">Transport</keyword>
<evidence type="ECO:0000256" key="12">
    <source>
        <dbReference type="ARBA" id="ARBA00023170"/>
    </source>
</evidence>
<dbReference type="InterPro" id="IPR037066">
    <property type="entry name" value="Plug_dom_sf"/>
</dbReference>
<dbReference type="InterPro" id="IPR012910">
    <property type="entry name" value="Plug_dom"/>
</dbReference>
<keyword evidence="11 14" id="KW-0472">Membrane</keyword>
<accession>A0ABQ1JX31</accession>
<feature type="short sequence motif" description="TonB box" evidence="15">
    <location>
        <begin position="30"/>
        <end position="36"/>
    </location>
</feature>
<dbReference type="RefSeq" id="WP_084391278.1">
    <property type="nucleotide sequence ID" value="NZ_BMKF01000002.1"/>
</dbReference>
<evidence type="ECO:0000256" key="9">
    <source>
        <dbReference type="ARBA" id="ARBA00023065"/>
    </source>
</evidence>
<gene>
    <name evidence="20" type="ORF">GCM10011503_27120</name>
</gene>
<organism evidence="20 21">
    <name type="scientific">Henriciella pelagia</name>
    <dbReference type="NCBI Taxonomy" id="1977912"/>
    <lineage>
        <taxon>Bacteria</taxon>
        <taxon>Pseudomonadati</taxon>
        <taxon>Pseudomonadota</taxon>
        <taxon>Alphaproteobacteria</taxon>
        <taxon>Hyphomonadales</taxon>
        <taxon>Hyphomonadaceae</taxon>
        <taxon>Henriciella</taxon>
    </lineage>
</organism>
<evidence type="ECO:0000313" key="21">
    <source>
        <dbReference type="Proteomes" id="UP000628854"/>
    </source>
</evidence>
<evidence type="ECO:0000256" key="3">
    <source>
        <dbReference type="ARBA" id="ARBA00022448"/>
    </source>
</evidence>
<keyword evidence="9" id="KW-0406">Ion transport</keyword>
<feature type="signal peptide" evidence="17">
    <location>
        <begin position="1"/>
        <end position="20"/>
    </location>
</feature>
<name>A0ABQ1JX31_9PROT</name>
<comment type="similarity">
    <text evidence="2 14 16">Belongs to the TonB-dependent receptor family.</text>
</comment>
<comment type="caution">
    <text evidence="20">The sequence shown here is derived from an EMBL/GenBank/DDBJ whole genome shotgun (WGS) entry which is preliminary data.</text>
</comment>
<evidence type="ECO:0000256" key="7">
    <source>
        <dbReference type="ARBA" id="ARBA00022729"/>
    </source>
</evidence>
<sequence length="701" mass="77351">MFRYLAAAPIALIAASPALADPEPDARQDTIIVTGQYLYTDQVNALRTPTPIIDVPQSLSIITADQIAEQGFDSIGDIIDYTPGVNTSQGEGHRDSIVFRGVRSTADFFIDGMRDDVQYYRPLYNLEQVEILRGPNALMFGRGGTGGILNRVTKKGVLGETFAGYQASVDTFGGYALQADANYSASDTSAFRLNAMYESLENHRDFFDGERIGLNPTAKFQLSPRTVLNLSYEYADHERFIDRGIPTGADGRPVEAFENIVFGDADINKTELEAHLLRASLQHEFSDSLKGNFSAFYGDYDKLYQNFYASAYDAVATPTEVTLDGYVDTTQRQNLILSGNLVGEFTTGAFGHTVIFGAEYIDTSSDQDRYNSFWSTSLDDTETFSIMRPLNLRGGIGVNADGLATINDFSVDISDDTRVGIDVFSAYIQDEIEISEKLDVILGARFDSFDIEVNNVVANETRSRKDEEISPRLGLVYKPQENISLYASYSETFLPRSGEQFANINGANNALDPDTFTNLEAGLKWDFVRGLSLTAAVFEIEQSSPQPADNDPSTLDVIDSEITGFEAQLRGQLTEDWFISAGYSYLDGEQVSRTGPTGLRPRELPENMASLWNTYKVTDRFGLGLGVTWQDDSFIDNGNTAVLPSYARVDAAAFYDVSDTLRVQLNVENLADELYFPNAHSNHQVTVGAPLNAKLTVRGRF</sequence>
<dbReference type="PANTHER" id="PTHR32552:SF68">
    <property type="entry name" value="FERRICHROME OUTER MEMBRANE TRANSPORTER_PHAGE RECEPTOR"/>
    <property type="match status" value="1"/>
</dbReference>
<evidence type="ECO:0000313" key="20">
    <source>
        <dbReference type="EMBL" id="GGB76934.1"/>
    </source>
</evidence>
<dbReference type="Gene3D" id="2.170.130.10">
    <property type="entry name" value="TonB-dependent receptor, plug domain"/>
    <property type="match status" value="1"/>
</dbReference>
<proteinExistence type="inferred from homology"/>
<feature type="domain" description="TonB-dependent receptor-like beta-barrel" evidence="18">
    <location>
        <begin position="220"/>
        <end position="670"/>
    </location>
</feature>
<evidence type="ECO:0000256" key="10">
    <source>
        <dbReference type="ARBA" id="ARBA00023077"/>
    </source>
</evidence>
<evidence type="ECO:0000259" key="18">
    <source>
        <dbReference type="Pfam" id="PF00593"/>
    </source>
</evidence>
<evidence type="ECO:0000256" key="11">
    <source>
        <dbReference type="ARBA" id="ARBA00023136"/>
    </source>
</evidence>
<dbReference type="PROSITE" id="PS00430">
    <property type="entry name" value="TONB_DEPENDENT_REC_1"/>
    <property type="match status" value="1"/>
</dbReference>
<dbReference type="PANTHER" id="PTHR32552">
    <property type="entry name" value="FERRICHROME IRON RECEPTOR-RELATED"/>
    <property type="match status" value="1"/>
</dbReference>
<evidence type="ECO:0000256" key="17">
    <source>
        <dbReference type="SAM" id="SignalP"/>
    </source>
</evidence>
<dbReference type="Pfam" id="PF07715">
    <property type="entry name" value="Plug"/>
    <property type="match status" value="1"/>
</dbReference>
<feature type="chain" id="PRO_5045472543" evidence="17">
    <location>
        <begin position="21"/>
        <end position="701"/>
    </location>
</feature>
<evidence type="ECO:0000256" key="5">
    <source>
        <dbReference type="ARBA" id="ARBA00022496"/>
    </source>
</evidence>
<dbReference type="PROSITE" id="PS52016">
    <property type="entry name" value="TONB_DEPENDENT_REC_3"/>
    <property type="match status" value="1"/>
</dbReference>
<reference evidence="21" key="1">
    <citation type="journal article" date="2019" name="Int. J. Syst. Evol. Microbiol.">
        <title>The Global Catalogue of Microorganisms (GCM) 10K type strain sequencing project: providing services to taxonomists for standard genome sequencing and annotation.</title>
        <authorList>
            <consortium name="The Broad Institute Genomics Platform"/>
            <consortium name="The Broad Institute Genome Sequencing Center for Infectious Disease"/>
            <person name="Wu L."/>
            <person name="Ma J."/>
        </authorList>
    </citation>
    <scope>NUCLEOTIDE SEQUENCE [LARGE SCALE GENOMIC DNA]</scope>
    <source>
        <strain evidence="21">CGMCC 1.15928</strain>
    </source>
</reference>
<dbReference type="InterPro" id="IPR036942">
    <property type="entry name" value="Beta-barrel_TonB_sf"/>
</dbReference>
<dbReference type="Proteomes" id="UP000628854">
    <property type="component" value="Unassembled WGS sequence"/>
</dbReference>
<dbReference type="CDD" id="cd01347">
    <property type="entry name" value="ligand_gated_channel"/>
    <property type="match status" value="1"/>
</dbReference>
<evidence type="ECO:0000256" key="16">
    <source>
        <dbReference type="RuleBase" id="RU003357"/>
    </source>
</evidence>
<dbReference type="Gene3D" id="2.40.170.20">
    <property type="entry name" value="TonB-dependent receptor, beta-barrel domain"/>
    <property type="match status" value="1"/>
</dbReference>
<keyword evidence="21" id="KW-1185">Reference proteome</keyword>
<evidence type="ECO:0000256" key="13">
    <source>
        <dbReference type="ARBA" id="ARBA00023237"/>
    </source>
</evidence>
<feature type="domain" description="TonB-dependent receptor plug" evidence="19">
    <location>
        <begin position="52"/>
        <end position="148"/>
    </location>
</feature>
<evidence type="ECO:0000259" key="19">
    <source>
        <dbReference type="Pfam" id="PF07715"/>
    </source>
</evidence>
<evidence type="ECO:0000256" key="8">
    <source>
        <dbReference type="ARBA" id="ARBA00023004"/>
    </source>
</evidence>
<dbReference type="NCBIfam" id="TIGR01783">
    <property type="entry name" value="TonB-siderophor"/>
    <property type="match status" value="1"/>
</dbReference>
<dbReference type="EMBL" id="BMKF01000002">
    <property type="protein sequence ID" value="GGB76934.1"/>
    <property type="molecule type" value="Genomic_DNA"/>
</dbReference>
<dbReference type="InterPro" id="IPR010105">
    <property type="entry name" value="TonB_sidphr_rcpt"/>
</dbReference>